<dbReference type="CDD" id="cd01997">
    <property type="entry name" value="GMP_synthase_C"/>
    <property type="match status" value="1"/>
</dbReference>
<dbReference type="AlphaFoldDB" id="A0A0H5R7Q6"/>
<dbReference type="InterPro" id="IPR029062">
    <property type="entry name" value="Class_I_gatase-like"/>
</dbReference>
<accession>A0A0H5R7Q6</accession>
<feature type="domain" description="GMPS ATP-PPase" evidence="12">
    <location>
        <begin position="223"/>
        <end position="433"/>
    </location>
</feature>
<evidence type="ECO:0000256" key="6">
    <source>
        <dbReference type="ARBA" id="ARBA00022749"/>
    </source>
</evidence>
<evidence type="ECO:0000259" key="12">
    <source>
        <dbReference type="PROSITE" id="PS51553"/>
    </source>
</evidence>
<evidence type="ECO:0000256" key="5">
    <source>
        <dbReference type="ARBA" id="ARBA00022741"/>
    </source>
</evidence>
<dbReference type="UniPathway" id="UPA00189">
    <property type="reaction ID" value="UER00296"/>
</dbReference>
<dbReference type="PROSITE" id="PS51273">
    <property type="entry name" value="GATASE_TYPE_1"/>
    <property type="match status" value="1"/>
</dbReference>
<dbReference type="FunFam" id="3.40.50.620:FF:000044">
    <property type="entry name" value="GMP synthase [glutamine-hydrolyzing]"/>
    <property type="match status" value="1"/>
</dbReference>
<dbReference type="EC" id="6.3.5.2" evidence="3"/>
<feature type="binding site" evidence="11">
    <location>
        <begin position="251"/>
        <end position="257"/>
    </location>
    <ligand>
        <name>ATP</name>
        <dbReference type="ChEBI" id="CHEBI:30616"/>
    </ligand>
</feature>
<evidence type="ECO:0000256" key="7">
    <source>
        <dbReference type="ARBA" id="ARBA00022755"/>
    </source>
</evidence>
<comment type="subunit">
    <text evidence="2">Homodimer.</text>
</comment>
<keyword evidence="4" id="KW-0436">Ligase</keyword>
<dbReference type="InterPro" id="IPR025777">
    <property type="entry name" value="GMPS_ATP_PPase_dom"/>
</dbReference>
<dbReference type="GO" id="GO:0005524">
    <property type="term" value="F:ATP binding"/>
    <property type="evidence" value="ECO:0007669"/>
    <property type="project" value="UniProtKB-UniRule"/>
</dbReference>
<reference evidence="13" key="1">
    <citation type="submission" date="2015-04" db="EMBL/GenBank/DDBJ databases">
        <title>The genome sequence of the plant pathogenic Rhizarian Plasmodiophora brassicae reveals insights in its biotrophic life cycle and the origin of chitin synthesis.</title>
        <authorList>
            <person name="Schwelm A."/>
            <person name="Fogelqvist J."/>
            <person name="Knaust A."/>
            <person name="Julke S."/>
            <person name="Lilja T."/>
            <person name="Dhandapani V."/>
            <person name="Bonilla-Rosso G."/>
            <person name="Karlsson M."/>
            <person name="Shevchenko A."/>
            <person name="Choi S.R."/>
            <person name="Kim H.G."/>
            <person name="Park J.Y."/>
            <person name="Lim Y.P."/>
            <person name="Ludwig-Muller J."/>
            <person name="Dixelius C."/>
        </authorList>
    </citation>
    <scope>NUCLEOTIDE SEQUENCE</scope>
    <source>
        <tissue evidence="13">Potato root galls</tissue>
    </source>
</reference>
<evidence type="ECO:0000256" key="8">
    <source>
        <dbReference type="ARBA" id="ARBA00022840"/>
    </source>
</evidence>
<sequence>LPFTLSIFSAVRPGYFEMGPLSSDSDEDIIVILDAGAQYCKVIDRRVRELNVRSEIMPFGTRLNEISADRYKGVIISGGPNSLVDDPALAQLFDSDIVKCKPILGICYGMQLLNVVAGGTMERKEVREDGVFNIDLERSCQLWSGIESPTSVLLTHGDSIGQLSDDYEVTARSVDPPHIIVGIAHRSLPIYGVQFHPEVNLTAHGPAMFANFLMNVCGCRQSYTPLCRQLTAIDYIRAKVGDTLPVLVLASGGVDSTVVCALLSKAISPERIYALHVNTGFMRHEESEAVVKALSVLGLRLHCVDATERFANATTLINGVRTGPLRLSLDPETKRVIIGDTFMAVCDDELKRLGLDSDKCILAQGSLRPDLIESGSPAIGTASQVIKTHHNDTHIVRELRRNGRIVEPLQDYHKDEVRALGLELGLPESLVWRQPFPGPGLAIRILCTDSPFLPQDSEKVIAQLAQFSKDGVQAHLLAIRTVGVQGDGRSYASAVALTCNSSSRDWPTLISLARIIPKQVHRVNRVVFMFPARGNVADIAALPLTITPSTLSPEEISLVRAADKIVNDVLCSNNLQRSLSQVPVILFPANCGIPGKRCIAVRAFITDDFMTGIPAVPGQHFPETVLTEIVERILDGMPEIARVCYDITAKPPGTTEWE</sequence>
<evidence type="ECO:0000313" key="13">
    <source>
        <dbReference type="EMBL" id="CRZ10205.1"/>
    </source>
</evidence>
<keyword evidence="8 11" id="KW-0067">ATP-binding</keyword>
<dbReference type="Gene3D" id="3.40.50.880">
    <property type="match status" value="1"/>
</dbReference>
<dbReference type="Gene3D" id="3.30.300.10">
    <property type="match status" value="2"/>
</dbReference>
<dbReference type="InterPro" id="IPR014729">
    <property type="entry name" value="Rossmann-like_a/b/a_fold"/>
</dbReference>
<dbReference type="SUPFAM" id="SSF52402">
    <property type="entry name" value="Adenine nucleotide alpha hydrolases-like"/>
    <property type="match status" value="1"/>
</dbReference>
<organism evidence="13">
    <name type="scientific">Spongospora subterranea</name>
    <dbReference type="NCBI Taxonomy" id="70186"/>
    <lineage>
        <taxon>Eukaryota</taxon>
        <taxon>Sar</taxon>
        <taxon>Rhizaria</taxon>
        <taxon>Endomyxa</taxon>
        <taxon>Phytomyxea</taxon>
        <taxon>Plasmodiophorida</taxon>
        <taxon>Plasmodiophoridae</taxon>
        <taxon>Spongospora</taxon>
    </lineage>
</organism>
<evidence type="ECO:0000256" key="3">
    <source>
        <dbReference type="ARBA" id="ARBA00012746"/>
    </source>
</evidence>
<dbReference type="InterPro" id="IPR017926">
    <property type="entry name" value="GATASE"/>
</dbReference>
<dbReference type="SUPFAM" id="SSF54810">
    <property type="entry name" value="GMP synthetase C-terminal dimerisation domain"/>
    <property type="match status" value="2"/>
</dbReference>
<dbReference type="PANTHER" id="PTHR11922:SF2">
    <property type="entry name" value="GMP SYNTHASE [GLUTAMINE-HYDROLYZING]"/>
    <property type="match status" value="1"/>
</dbReference>
<evidence type="ECO:0000256" key="4">
    <source>
        <dbReference type="ARBA" id="ARBA00022598"/>
    </source>
</evidence>
<keyword evidence="7 11" id="KW-0658">Purine biosynthesis</keyword>
<keyword evidence="9" id="KW-0315">Glutamine amidotransferase</keyword>
<dbReference type="PRINTS" id="PR00096">
    <property type="entry name" value="GATASE"/>
</dbReference>
<keyword evidence="6 11" id="KW-0332">GMP biosynthesis</keyword>
<proteinExistence type="predicted"/>
<dbReference type="GO" id="GO:0003921">
    <property type="term" value="F:GMP synthase activity"/>
    <property type="evidence" value="ECO:0007669"/>
    <property type="project" value="InterPro"/>
</dbReference>
<dbReference type="Pfam" id="PF00117">
    <property type="entry name" value="GATase"/>
    <property type="match status" value="1"/>
</dbReference>
<dbReference type="EMBL" id="HACM01009763">
    <property type="protein sequence ID" value="CRZ10205.1"/>
    <property type="molecule type" value="Transcribed_RNA"/>
</dbReference>
<dbReference type="Pfam" id="PF00958">
    <property type="entry name" value="GMP_synt_C"/>
    <property type="match status" value="1"/>
</dbReference>
<evidence type="ECO:0000256" key="2">
    <source>
        <dbReference type="ARBA" id="ARBA00011738"/>
    </source>
</evidence>
<dbReference type="PROSITE" id="PS51553">
    <property type="entry name" value="GMPS_ATP_PPASE"/>
    <property type="match status" value="1"/>
</dbReference>
<dbReference type="GO" id="GO:0005829">
    <property type="term" value="C:cytosol"/>
    <property type="evidence" value="ECO:0007669"/>
    <property type="project" value="TreeGrafter"/>
</dbReference>
<dbReference type="InterPro" id="IPR001674">
    <property type="entry name" value="GMP_synth_C"/>
</dbReference>
<evidence type="ECO:0000256" key="10">
    <source>
        <dbReference type="ARBA" id="ARBA00031356"/>
    </source>
</evidence>
<dbReference type="SUPFAM" id="SSF52317">
    <property type="entry name" value="Class I glutamine amidotransferase-like"/>
    <property type="match status" value="1"/>
</dbReference>
<dbReference type="InterPro" id="IPR004739">
    <property type="entry name" value="GMP_synth_GATase"/>
</dbReference>
<dbReference type="PRINTS" id="PR00097">
    <property type="entry name" value="ANTSNTHASEII"/>
</dbReference>
<evidence type="ECO:0000256" key="11">
    <source>
        <dbReference type="PROSITE-ProRule" id="PRU00886"/>
    </source>
</evidence>
<name>A0A0H5R7Q6_9EUKA</name>
<dbReference type="Gene3D" id="3.40.50.620">
    <property type="entry name" value="HUPs"/>
    <property type="match status" value="1"/>
</dbReference>
<feature type="non-terminal residue" evidence="13">
    <location>
        <position position="1"/>
    </location>
</feature>
<protein>
    <recommendedName>
        <fullName evidence="3">GMP synthase (glutamine-hydrolyzing)</fullName>
        <ecNumber evidence="3">6.3.5.2</ecNumber>
    </recommendedName>
    <alternativeName>
        <fullName evidence="10">Glutamine amidotransferase</fullName>
    </alternativeName>
</protein>
<dbReference type="CDD" id="cd01742">
    <property type="entry name" value="GATase1_GMP_Synthase"/>
    <property type="match status" value="1"/>
</dbReference>
<evidence type="ECO:0000256" key="1">
    <source>
        <dbReference type="ARBA" id="ARBA00005153"/>
    </source>
</evidence>
<dbReference type="PANTHER" id="PTHR11922">
    <property type="entry name" value="GMP SYNTHASE-RELATED"/>
    <property type="match status" value="1"/>
</dbReference>
<keyword evidence="5 11" id="KW-0547">Nucleotide-binding</keyword>
<evidence type="ECO:0000256" key="9">
    <source>
        <dbReference type="ARBA" id="ARBA00022962"/>
    </source>
</evidence>
<comment type="pathway">
    <text evidence="1">Purine metabolism; GMP biosynthesis; GMP from XMP (L-Gln route): step 1/1.</text>
</comment>